<dbReference type="InterPro" id="IPR014001">
    <property type="entry name" value="Helicase_ATP-bd"/>
</dbReference>
<organism evidence="6 7">
    <name type="scientific">Cohnella boryungensis</name>
    <dbReference type="NCBI Taxonomy" id="768479"/>
    <lineage>
        <taxon>Bacteria</taxon>
        <taxon>Bacillati</taxon>
        <taxon>Bacillota</taxon>
        <taxon>Bacilli</taxon>
        <taxon>Bacillales</taxon>
        <taxon>Paenibacillaceae</taxon>
        <taxon>Cohnella</taxon>
    </lineage>
</organism>
<feature type="domain" description="SWIM-type" evidence="3">
    <location>
        <begin position="54"/>
        <end position="93"/>
    </location>
</feature>
<keyword evidence="1" id="KW-0378">Hydrolase</keyword>
<evidence type="ECO:0000313" key="7">
    <source>
        <dbReference type="Proteomes" id="UP001595755"/>
    </source>
</evidence>
<dbReference type="SMART" id="SM00487">
    <property type="entry name" value="DEXDc"/>
    <property type="match status" value="1"/>
</dbReference>
<protein>
    <submittedName>
        <fullName evidence="6">SNF2 helicase associated domain-containing protein</fullName>
    </submittedName>
</protein>
<dbReference type="Proteomes" id="UP001595755">
    <property type="component" value="Unassembled WGS sequence"/>
</dbReference>
<evidence type="ECO:0000313" key="6">
    <source>
        <dbReference type="EMBL" id="MFC4303098.1"/>
    </source>
</evidence>
<dbReference type="SMART" id="SM00490">
    <property type="entry name" value="HELICc"/>
    <property type="match status" value="1"/>
</dbReference>
<comment type="caution">
    <text evidence="6">The sequence shown here is derived from an EMBL/GenBank/DDBJ whole genome shotgun (WGS) entry which is preliminary data.</text>
</comment>
<dbReference type="CDD" id="cd18793">
    <property type="entry name" value="SF2_C_SNF"/>
    <property type="match status" value="1"/>
</dbReference>
<keyword evidence="7" id="KW-1185">Reference proteome</keyword>
<dbReference type="EMBL" id="JBHSED010000007">
    <property type="protein sequence ID" value="MFC4303098.1"/>
    <property type="molecule type" value="Genomic_DNA"/>
</dbReference>
<dbReference type="InterPro" id="IPR049730">
    <property type="entry name" value="SNF2/RAD54-like_C"/>
</dbReference>
<feature type="domain" description="Helicase C-terminal" evidence="5">
    <location>
        <begin position="941"/>
        <end position="1094"/>
    </location>
</feature>
<keyword evidence="2" id="KW-0863">Zinc-finger</keyword>
<proteinExistence type="predicted"/>
<dbReference type="Pfam" id="PF08455">
    <property type="entry name" value="SNF2_assoc"/>
    <property type="match status" value="1"/>
</dbReference>
<dbReference type="PANTHER" id="PTHR10799">
    <property type="entry name" value="SNF2/RAD54 HELICASE FAMILY"/>
    <property type="match status" value="1"/>
</dbReference>
<dbReference type="RefSeq" id="WP_204605378.1">
    <property type="nucleotide sequence ID" value="NZ_JBHSED010000007.1"/>
</dbReference>
<dbReference type="InterPro" id="IPR038718">
    <property type="entry name" value="SNF2-like_sf"/>
</dbReference>
<dbReference type="InterPro" id="IPR001650">
    <property type="entry name" value="Helicase_C-like"/>
</dbReference>
<name>A0ABV8S843_9BACL</name>
<dbReference type="PROSITE" id="PS51194">
    <property type="entry name" value="HELICASE_CTER"/>
    <property type="match status" value="1"/>
</dbReference>
<evidence type="ECO:0000256" key="2">
    <source>
        <dbReference type="PROSITE-ProRule" id="PRU00325"/>
    </source>
</evidence>
<dbReference type="PROSITE" id="PS51192">
    <property type="entry name" value="HELICASE_ATP_BIND_1"/>
    <property type="match status" value="1"/>
</dbReference>
<dbReference type="SUPFAM" id="SSF52540">
    <property type="entry name" value="P-loop containing nucleoside triphosphate hydrolases"/>
    <property type="match status" value="2"/>
</dbReference>
<dbReference type="Pfam" id="PF00176">
    <property type="entry name" value="SNF2-rel_dom"/>
    <property type="match status" value="1"/>
</dbReference>
<dbReference type="InterPro" id="IPR027417">
    <property type="entry name" value="P-loop_NTPase"/>
</dbReference>
<dbReference type="Pfam" id="PF00271">
    <property type="entry name" value="Helicase_C"/>
    <property type="match status" value="1"/>
</dbReference>
<dbReference type="Gene3D" id="3.40.50.10810">
    <property type="entry name" value="Tandem AAA-ATPase domain"/>
    <property type="match status" value="1"/>
</dbReference>
<dbReference type="Gene3D" id="3.40.50.300">
    <property type="entry name" value="P-loop containing nucleotide triphosphate hydrolases"/>
    <property type="match status" value="1"/>
</dbReference>
<evidence type="ECO:0000259" key="3">
    <source>
        <dbReference type="PROSITE" id="PS50966"/>
    </source>
</evidence>
<dbReference type="InterPro" id="IPR007527">
    <property type="entry name" value="Znf_SWIM"/>
</dbReference>
<evidence type="ECO:0000259" key="4">
    <source>
        <dbReference type="PROSITE" id="PS51192"/>
    </source>
</evidence>
<feature type="domain" description="Helicase ATP-binding" evidence="4">
    <location>
        <begin position="668"/>
        <end position="831"/>
    </location>
</feature>
<evidence type="ECO:0000259" key="5">
    <source>
        <dbReference type="PROSITE" id="PS51194"/>
    </source>
</evidence>
<sequence length="1109" mass="124768">MSRPLTKKAIQSLCGSYSYSRGEADYRAGKVRITDIDAERSAYIATVGGSSSPFRVKIDLDNDGDIHADCECLSLNLSDKLCRHIAAVLLRIYEIRNEADASAYTGIAQDESPLALRSNSQPASSSSPSASLTVDVLGLFSSPAVRSRPRSSSALLDNREMLRVEFACVPFPHRNGTLMFGIELKVGLNRLHSVKRIREFLDRLSRGASCAISSSLVYDPASHRMQASDDSVIDKLIEIHLNETAYLAAGSLYSSRPSLPSEERMLLIPPASWESLVKRLAKAPLVRMEHDGFSGEGLQLSEAQLPLRFDVAQIESGDAASESALPRYSLTVQGIDGLKVMALYGAVLSEGRLLSLPTEQAQRLAELQQMLSRARSNRIEIAEEQLESFLERVIPGLRKLGDVHLSPALSERVVRVPLKAKLYLDRVKDRLLAGLEFHYGDVVLNPLEEDRPRGAYRILLRDTDKEARIIELMEQSRFLRTESGYFMEDEESQFDFLYHRIPELEKLLQVYATTAVKARLYKGNPPPKIRIGFDERTNWLDCKFELEGVPEAEIRQLIQALSDKRKYYKLASGALVPLETPDYEAINRFIAVMKVDKGQISGNTLHLPAVRGLGLLEDGIEHSAIQLETSLRTFLESLSNPDTLSFSVPESLAPVLRDYQKHGYQWMKSLAYYRFGGILADDMGLGKSLQSIAFLVSVLADIRREQLPALIVCPASLLYNWRNEISKFAPDIRVSVADGSKAERTRRLRHPADTDILITSYPLLRRDLDSYAQLSFHTLILDEAQAFKNDTTQTARSVKAIKARHRFALTGTPIENAIEELWSIYDVVFPELFRNRETFSELTRDDVARRARPFLLRRLKADVLAELPEKIESVQTSALLPEQKKLYLAYLAKLRKETLKHLDEEGFGKSRIRILAGITRLRQLCCHPALFVEGYEGRSAKLEQLLELLEECRSAGKRVLVFSQFTGMLDLIRRELGSSEVPCFYLDGQTPASERVELCQRFNEGERDLFLISLKAGGTGLNLTGADTVILYDLWWNPAVEQQAADRAHRMGQKNVVQVLRLIAQDTVEEKIYALQQRKKNLIDEVVHSEGTEGRATMTEQEVRDILLL</sequence>
<reference evidence="7" key="1">
    <citation type="journal article" date="2019" name="Int. J. Syst. Evol. Microbiol.">
        <title>The Global Catalogue of Microorganisms (GCM) 10K type strain sequencing project: providing services to taxonomists for standard genome sequencing and annotation.</title>
        <authorList>
            <consortium name="The Broad Institute Genomics Platform"/>
            <consortium name="The Broad Institute Genome Sequencing Center for Infectious Disease"/>
            <person name="Wu L."/>
            <person name="Ma J."/>
        </authorList>
    </citation>
    <scope>NUCLEOTIDE SEQUENCE [LARGE SCALE GENOMIC DNA]</scope>
    <source>
        <strain evidence="7">CGMCC 4.1641</strain>
    </source>
</reference>
<gene>
    <name evidence="6" type="ORF">ACFO1S_06510</name>
</gene>
<keyword evidence="2" id="KW-0479">Metal-binding</keyword>
<dbReference type="InterPro" id="IPR013663">
    <property type="entry name" value="Helicase_SWF/SNF/SWI_bac"/>
</dbReference>
<accession>A0ABV8S843</accession>
<dbReference type="InterPro" id="IPR000330">
    <property type="entry name" value="SNF2_N"/>
</dbReference>
<dbReference type="PROSITE" id="PS50966">
    <property type="entry name" value="ZF_SWIM"/>
    <property type="match status" value="1"/>
</dbReference>
<dbReference type="Pfam" id="PF04434">
    <property type="entry name" value="SWIM"/>
    <property type="match status" value="1"/>
</dbReference>
<evidence type="ECO:0000256" key="1">
    <source>
        <dbReference type="ARBA" id="ARBA00022801"/>
    </source>
</evidence>
<keyword evidence="2" id="KW-0862">Zinc</keyword>